<dbReference type="EMBL" id="ASPP01044780">
    <property type="protein sequence ID" value="ETN99146.1"/>
    <property type="molecule type" value="Genomic_DNA"/>
</dbReference>
<accession>X6LDD8</accession>
<dbReference type="AlphaFoldDB" id="X6LDD8"/>
<evidence type="ECO:0008006" key="3">
    <source>
        <dbReference type="Google" id="ProtNLM"/>
    </source>
</evidence>
<evidence type="ECO:0000313" key="2">
    <source>
        <dbReference type="Proteomes" id="UP000023152"/>
    </source>
</evidence>
<dbReference type="Gene3D" id="2.120.10.80">
    <property type="entry name" value="Kelch-type beta propeller"/>
    <property type="match status" value="1"/>
</dbReference>
<dbReference type="Proteomes" id="UP000023152">
    <property type="component" value="Unassembled WGS sequence"/>
</dbReference>
<reference evidence="1 2" key="1">
    <citation type="journal article" date="2013" name="Curr. Biol.">
        <title>The Genome of the Foraminiferan Reticulomyxa filosa.</title>
        <authorList>
            <person name="Glockner G."/>
            <person name="Hulsmann N."/>
            <person name="Schleicher M."/>
            <person name="Noegel A.A."/>
            <person name="Eichinger L."/>
            <person name="Gallinger C."/>
            <person name="Pawlowski J."/>
            <person name="Sierra R."/>
            <person name="Euteneuer U."/>
            <person name="Pillet L."/>
            <person name="Moustafa A."/>
            <person name="Platzer M."/>
            <person name="Groth M."/>
            <person name="Szafranski K."/>
            <person name="Schliwa M."/>
        </authorList>
    </citation>
    <scope>NUCLEOTIDE SEQUENCE [LARGE SCALE GENOMIC DNA]</scope>
</reference>
<keyword evidence="2" id="KW-1185">Reference proteome</keyword>
<proteinExistence type="predicted"/>
<gene>
    <name evidence="1" type="ORF">RFI_38335</name>
</gene>
<dbReference type="InterPro" id="IPR006652">
    <property type="entry name" value="Kelch_1"/>
</dbReference>
<comment type="caution">
    <text evidence="1">The sequence shown here is derived from an EMBL/GenBank/DDBJ whole genome shotgun (WGS) entry which is preliminary data.</text>
</comment>
<dbReference type="SUPFAM" id="SSF117281">
    <property type="entry name" value="Kelch motif"/>
    <property type="match status" value="1"/>
</dbReference>
<sequence>MDKDVSLLNGYSYICVNNDIYLFGGYDITLRQVSDSIFKYSIINDKWTTFRFKLPMQLTNAFALLSPDQFNLWNQNDFILSLDHLQEEELKIDYEIHNK</sequence>
<organism evidence="1 2">
    <name type="scientific">Reticulomyxa filosa</name>
    <dbReference type="NCBI Taxonomy" id="46433"/>
    <lineage>
        <taxon>Eukaryota</taxon>
        <taxon>Sar</taxon>
        <taxon>Rhizaria</taxon>
        <taxon>Retaria</taxon>
        <taxon>Foraminifera</taxon>
        <taxon>Monothalamids</taxon>
        <taxon>Reticulomyxidae</taxon>
        <taxon>Reticulomyxa</taxon>
    </lineage>
</organism>
<dbReference type="InterPro" id="IPR015915">
    <property type="entry name" value="Kelch-typ_b-propeller"/>
</dbReference>
<dbReference type="Pfam" id="PF01344">
    <property type="entry name" value="Kelch_1"/>
    <property type="match status" value="1"/>
</dbReference>
<protein>
    <recommendedName>
        <fullName evidence="3">Kelch motif family protein</fullName>
    </recommendedName>
</protein>
<name>X6LDD8_RETFI</name>
<feature type="non-terminal residue" evidence="1">
    <location>
        <position position="99"/>
    </location>
</feature>
<dbReference type="OrthoDB" id="10052615at2759"/>
<evidence type="ECO:0000313" key="1">
    <source>
        <dbReference type="EMBL" id="ETN99146.1"/>
    </source>
</evidence>